<gene>
    <name evidence="7" type="ORF">Cch02nite_19960</name>
</gene>
<feature type="domain" description="ATPase AAA-3" evidence="5">
    <location>
        <begin position="45"/>
        <end position="175"/>
    </location>
</feature>
<reference evidence="7 8" key="1">
    <citation type="submission" date="2021-01" db="EMBL/GenBank/DDBJ databases">
        <title>Whole genome shotgun sequence of Catellatospora chokoriensis NBRC 107358.</title>
        <authorList>
            <person name="Komaki H."/>
            <person name="Tamura T."/>
        </authorList>
    </citation>
    <scope>NUCLEOTIDE SEQUENCE [LARGE SCALE GENOMIC DNA]</scope>
    <source>
        <strain evidence="7 8">NBRC 107358</strain>
    </source>
</reference>
<dbReference type="InterPro" id="IPR050764">
    <property type="entry name" value="CbbQ/NirQ/NorQ/GpvN"/>
</dbReference>
<dbReference type="PANTHER" id="PTHR42759">
    <property type="entry name" value="MOXR FAMILY PROTEIN"/>
    <property type="match status" value="1"/>
</dbReference>
<evidence type="ECO:0000256" key="1">
    <source>
        <dbReference type="ARBA" id="ARBA00022741"/>
    </source>
</evidence>
<keyword evidence="8" id="KW-1185">Reference proteome</keyword>
<dbReference type="Proteomes" id="UP000619293">
    <property type="component" value="Unassembled WGS sequence"/>
</dbReference>
<evidence type="ECO:0000256" key="2">
    <source>
        <dbReference type="ARBA" id="ARBA00022840"/>
    </source>
</evidence>
<dbReference type="Pfam" id="PF07726">
    <property type="entry name" value="AAA_3"/>
    <property type="match status" value="1"/>
</dbReference>
<name>A0A8J3JXC5_9ACTN</name>
<evidence type="ECO:0000313" key="7">
    <source>
        <dbReference type="EMBL" id="GIF88552.1"/>
    </source>
</evidence>
<comment type="similarity">
    <text evidence="3">Belongs to the MoxR family.</text>
</comment>
<dbReference type="FunFam" id="3.40.50.300:FF:000640">
    <property type="entry name" value="MoxR family ATPase"/>
    <property type="match status" value="1"/>
</dbReference>
<dbReference type="PIRSF" id="PIRSF002849">
    <property type="entry name" value="AAA_ATPase_chaperone_MoxR_prd"/>
    <property type="match status" value="1"/>
</dbReference>
<dbReference type="Pfam" id="PF17863">
    <property type="entry name" value="AAA_lid_2"/>
    <property type="match status" value="1"/>
</dbReference>
<dbReference type="InterPro" id="IPR041628">
    <property type="entry name" value="ChlI/MoxR_AAA_lid"/>
</dbReference>
<dbReference type="EMBL" id="BONG01000009">
    <property type="protein sequence ID" value="GIF88552.1"/>
    <property type="molecule type" value="Genomic_DNA"/>
</dbReference>
<dbReference type="PANTHER" id="PTHR42759:SF5">
    <property type="entry name" value="METHANOL DEHYDROGENASE REGULATOR"/>
    <property type="match status" value="1"/>
</dbReference>
<evidence type="ECO:0000259" key="5">
    <source>
        <dbReference type="Pfam" id="PF07726"/>
    </source>
</evidence>
<dbReference type="GO" id="GO:0016887">
    <property type="term" value="F:ATP hydrolysis activity"/>
    <property type="evidence" value="ECO:0007669"/>
    <property type="project" value="InterPro"/>
</dbReference>
<dbReference type="SUPFAM" id="SSF52540">
    <property type="entry name" value="P-loop containing nucleoside triphosphate hydrolases"/>
    <property type="match status" value="1"/>
</dbReference>
<dbReference type="InterPro" id="IPR011703">
    <property type="entry name" value="ATPase_AAA-3"/>
</dbReference>
<comment type="caution">
    <text evidence="7">The sequence shown here is derived from an EMBL/GenBank/DDBJ whole genome shotgun (WGS) entry which is preliminary data.</text>
</comment>
<evidence type="ECO:0000313" key="8">
    <source>
        <dbReference type="Proteomes" id="UP000619293"/>
    </source>
</evidence>
<feature type="region of interest" description="Disordered" evidence="4">
    <location>
        <begin position="322"/>
        <end position="360"/>
    </location>
</feature>
<sequence>MSMQPIPAAEVGRLAQQVLDRVGTVMVGKRDSLELVLAGILAGGHVLLEDLPGLGKTLTARTFAQALGLDFRRLQFTPDLLPADVTGSFLYDQRTHDFTFRAGPVFTNLLLADEINRTPPKTQAALLEAMQEKQVSVEGVTYRLEAPFHVLATANPIEYEGTYPLPEAQLDRFMLRVSFGYPEADEELNVLRRRMVRRQEESEVEPVVDAATLLRMQAGLEQIEVEDSICRYLVSLAAATREHPAVLVGSSPRGSLALLLLSRARAALAGRDYVIPEDVKGVALPALAHRITLRPEMWLKRIDPVAVVAEVLAATPAPVSGALPSHAAAPGQRPTPGRNRLAELEDELLDPPYRSTGLRG</sequence>
<evidence type="ECO:0000259" key="6">
    <source>
        <dbReference type="Pfam" id="PF17863"/>
    </source>
</evidence>
<accession>A0A8J3JXC5</accession>
<feature type="domain" description="ChlI/MoxR AAA lid" evidence="6">
    <location>
        <begin position="239"/>
        <end position="306"/>
    </location>
</feature>
<evidence type="ECO:0000256" key="4">
    <source>
        <dbReference type="SAM" id="MobiDB-lite"/>
    </source>
</evidence>
<dbReference type="Gene3D" id="1.10.8.80">
    <property type="entry name" value="Magnesium chelatase subunit I, C-Terminal domain"/>
    <property type="match status" value="1"/>
</dbReference>
<keyword evidence="2" id="KW-0067">ATP-binding</keyword>
<protein>
    <submittedName>
        <fullName evidence="7">MoxR-like ATPase</fullName>
    </submittedName>
</protein>
<proteinExistence type="inferred from homology"/>
<dbReference type="InterPro" id="IPR027417">
    <property type="entry name" value="P-loop_NTPase"/>
</dbReference>
<dbReference type="CDD" id="cd00009">
    <property type="entry name" value="AAA"/>
    <property type="match status" value="1"/>
</dbReference>
<keyword evidence="1" id="KW-0547">Nucleotide-binding</keyword>
<evidence type="ECO:0000256" key="3">
    <source>
        <dbReference type="ARBA" id="ARBA00061607"/>
    </source>
</evidence>
<dbReference type="AlphaFoldDB" id="A0A8J3JXC5"/>
<dbReference type="Gene3D" id="3.40.50.300">
    <property type="entry name" value="P-loop containing nucleotide triphosphate hydrolases"/>
    <property type="match status" value="1"/>
</dbReference>
<dbReference type="GO" id="GO:0005524">
    <property type="term" value="F:ATP binding"/>
    <property type="evidence" value="ECO:0007669"/>
    <property type="project" value="UniProtKB-KW"/>
</dbReference>
<organism evidence="7 8">
    <name type="scientific">Catellatospora chokoriensis</name>
    <dbReference type="NCBI Taxonomy" id="310353"/>
    <lineage>
        <taxon>Bacteria</taxon>
        <taxon>Bacillati</taxon>
        <taxon>Actinomycetota</taxon>
        <taxon>Actinomycetes</taxon>
        <taxon>Micromonosporales</taxon>
        <taxon>Micromonosporaceae</taxon>
        <taxon>Catellatospora</taxon>
    </lineage>
</organism>